<dbReference type="EMBL" id="SMGK01000009">
    <property type="protein sequence ID" value="TCK68450.1"/>
    <property type="molecule type" value="Genomic_DNA"/>
</dbReference>
<dbReference type="Proteomes" id="UP000295210">
    <property type="component" value="Unassembled WGS sequence"/>
</dbReference>
<proteinExistence type="predicted"/>
<gene>
    <name evidence="2" type="ORF">C7378_3527</name>
</gene>
<evidence type="ECO:0000313" key="2">
    <source>
        <dbReference type="EMBL" id="TCK68450.1"/>
    </source>
</evidence>
<dbReference type="Pfam" id="PF16289">
    <property type="entry name" value="PIN_12"/>
    <property type="match status" value="1"/>
</dbReference>
<dbReference type="OrthoDB" id="8685584at2"/>
<feature type="domain" description="DUF4935" evidence="1">
    <location>
        <begin position="11"/>
        <end position="189"/>
    </location>
</feature>
<organism evidence="2 3">
    <name type="scientific">Acidipila rosea</name>
    <dbReference type="NCBI Taxonomy" id="768535"/>
    <lineage>
        <taxon>Bacteria</taxon>
        <taxon>Pseudomonadati</taxon>
        <taxon>Acidobacteriota</taxon>
        <taxon>Terriglobia</taxon>
        <taxon>Terriglobales</taxon>
        <taxon>Acidobacteriaceae</taxon>
        <taxon>Acidipila</taxon>
    </lineage>
</organism>
<comment type="caution">
    <text evidence="2">The sequence shown here is derived from an EMBL/GenBank/DDBJ whole genome shotgun (WGS) entry which is preliminary data.</text>
</comment>
<keyword evidence="3" id="KW-1185">Reference proteome</keyword>
<dbReference type="InterPro" id="IPR032557">
    <property type="entry name" value="DUF4935"/>
</dbReference>
<evidence type="ECO:0000259" key="1">
    <source>
        <dbReference type="Pfam" id="PF16289"/>
    </source>
</evidence>
<protein>
    <recommendedName>
        <fullName evidence="1">DUF4935 domain-containing protein</fullName>
    </recommendedName>
</protein>
<sequence>MPKRSPQTFHVLIDTCVWLDAAKDYQQQAILAALEELIRHGDIALILPRIVVDEFNRNKARIIEESSRSLSSTLKRVKDVVEKFGDPRQKRNVLRQLNEVDHRLPTLGEAAVGAIGRIEKLFAGTSIIETSDAVKLRAAQRAIDKRAPFHRQRNGIDDAILIEIYANSVAAKAPAGTRYAFVTHNTKDFSHPNASNKLPHPDMGPYFSRVRSLYFITLGEALRRIRPAQFADLMIEQEWVEEPRRLTEIVDSIGELIDKVWYNRHQVRREMIEDGRTKLVEKETFPVKDHAKRPIQRDIWEGALKSAAKVEKKYGLDNLGPWDDFEWGMINGKLSALRWVLGDEWDMLDT</sequence>
<dbReference type="AlphaFoldDB" id="A0A4R1KUV3"/>
<name>A0A4R1KUV3_9BACT</name>
<evidence type="ECO:0000313" key="3">
    <source>
        <dbReference type="Proteomes" id="UP000295210"/>
    </source>
</evidence>
<accession>A0A4R1KUV3</accession>
<reference evidence="2 3" key="1">
    <citation type="submission" date="2019-03" db="EMBL/GenBank/DDBJ databases">
        <title>Genomic Encyclopedia of Type Strains, Phase IV (KMG-IV): sequencing the most valuable type-strain genomes for metagenomic binning, comparative biology and taxonomic classification.</title>
        <authorList>
            <person name="Goeker M."/>
        </authorList>
    </citation>
    <scope>NUCLEOTIDE SEQUENCE [LARGE SCALE GENOMIC DNA]</scope>
    <source>
        <strain evidence="2 3">DSM 103428</strain>
    </source>
</reference>
<dbReference type="RefSeq" id="WP_131999499.1">
    <property type="nucleotide sequence ID" value="NZ_SMGK01000009.1"/>
</dbReference>